<dbReference type="Pfam" id="PF12833">
    <property type="entry name" value="HTH_18"/>
    <property type="match status" value="1"/>
</dbReference>
<dbReference type="SMART" id="SM00388">
    <property type="entry name" value="HisKA"/>
    <property type="match status" value="1"/>
</dbReference>
<dbReference type="Pfam" id="PF07695">
    <property type="entry name" value="7TMR-DISM_7TM"/>
    <property type="match status" value="1"/>
</dbReference>
<dbReference type="Gene3D" id="1.10.287.130">
    <property type="match status" value="1"/>
</dbReference>
<dbReference type="EC" id="2.7.13.3" evidence="2"/>
<gene>
    <name evidence="17" type="ORF">BFS30_22195</name>
</gene>
<dbReference type="SUPFAM" id="SSF52172">
    <property type="entry name" value="CheY-like"/>
    <property type="match status" value="1"/>
</dbReference>
<dbReference type="CDD" id="cd00075">
    <property type="entry name" value="HATPase"/>
    <property type="match status" value="1"/>
</dbReference>
<dbReference type="CDD" id="cd00082">
    <property type="entry name" value="HisKA"/>
    <property type="match status" value="1"/>
</dbReference>
<evidence type="ECO:0000256" key="11">
    <source>
        <dbReference type="ARBA" id="ARBA00023163"/>
    </source>
</evidence>
<keyword evidence="13" id="KW-0472">Membrane</keyword>
<dbReference type="SUPFAM" id="SSF49785">
    <property type="entry name" value="Galactose-binding domain-like"/>
    <property type="match status" value="1"/>
</dbReference>
<evidence type="ECO:0000256" key="6">
    <source>
        <dbReference type="ARBA" id="ARBA00022777"/>
    </source>
</evidence>
<protein>
    <recommendedName>
        <fullName evidence="2">histidine kinase</fullName>
        <ecNumber evidence="2">2.7.13.3</ecNumber>
    </recommendedName>
</protein>
<proteinExistence type="predicted"/>
<dbReference type="GO" id="GO:0043565">
    <property type="term" value="F:sequence-specific DNA binding"/>
    <property type="evidence" value="ECO:0007669"/>
    <property type="project" value="InterPro"/>
</dbReference>
<evidence type="ECO:0000256" key="12">
    <source>
        <dbReference type="PROSITE-ProRule" id="PRU00169"/>
    </source>
</evidence>
<feature type="domain" description="HTH araC/xylS-type" evidence="14">
    <location>
        <begin position="837"/>
        <end position="935"/>
    </location>
</feature>
<dbReference type="Proteomes" id="UP000094313">
    <property type="component" value="Chromosome"/>
</dbReference>
<evidence type="ECO:0000313" key="17">
    <source>
        <dbReference type="EMBL" id="AOM79628.1"/>
    </source>
</evidence>
<dbReference type="SUPFAM" id="SSF55874">
    <property type="entry name" value="ATPase domain of HSP90 chaperone/DNA topoisomerase II/histidine kinase"/>
    <property type="match status" value="1"/>
</dbReference>
<dbReference type="SUPFAM" id="SSF47384">
    <property type="entry name" value="Homodimeric domain of signal transducing histidine kinase"/>
    <property type="match status" value="1"/>
</dbReference>
<dbReference type="Gene3D" id="3.30.565.10">
    <property type="entry name" value="Histidine kinase-like ATPase, C-terminal domain"/>
    <property type="match status" value="1"/>
</dbReference>
<feature type="transmembrane region" description="Helical" evidence="13">
    <location>
        <begin position="230"/>
        <end position="254"/>
    </location>
</feature>
<evidence type="ECO:0000256" key="3">
    <source>
        <dbReference type="ARBA" id="ARBA00022553"/>
    </source>
</evidence>
<comment type="catalytic activity">
    <reaction evidence="1">
        <text>ATP + protein L-histidine = ADP + protein N-phospho-L-histidine.</text>
        <dbReference type="EC" id="2.7.13.3"/>
    </reaction>
</comment>
<feature type="domain" description="Response regulatory" evidence="16">
    <location>
        <begin position="691"/>
        <end position="806"/>
    </location>
</feature>
<dbReference type="Pfam" id="PF00512">
    <property type="entry name" value="HisKA"/>
    <property type="match status" value="1"/>
</dbReference>
<keyword evidence="4" id="KW-0808">Transferase</keyword>
<evidence type="ECO:0000256" key="2">
    <source>
        <dbReference type="ARBA" id="ARBA00012438"/>
    </source>
</evidence>
<keyword evidence="10" id="KW-0238">DNA-binding</keyword>
<evidence type="ECO:0000259" key="14">
    <source>
        <dbReference type="PROSITE" id="PS01124"/>
    </source>
</evidence>
<evidence type="ECO:0000256" key="10">
    <source>
        <dbReference type="ARBA" id="ARBA00023125"/>
    </source>
</evidence>
<dbReference type="InterPro" id="IPR003661">
    <property type="entry name" value="HisK_dim/P_dom"/>
</dbReference>
<dbReference type="SMART" id="SM00387">
    <property type="entry name" value="HATPase_c"/>
    <property type="match status" value="1"/>
</dbReference>
<dbReference type="KEGG" id="psty:BFS30_22195"/>
<evidence type="ECO:0000259" key="16">
    <source>
        <dbReference type="PROSITE" id="PS50110"/>
    </source>
</evidence>
<keyword evidence="13" id="KW-0812">Transmembrane</keyword>
<evidence type="ECO:0000256" key="13">
    <source>
        <dbReference type="SAM" id="Phobius"/>
    </source>
</evidence>
<dbReference type="Gene3D" id="2.60.120.260">
    <property type="entry name" value="Galactose-binding domain-like"/>
    <property type="match status" value="1"/>
</dbReference>
<dbReference type="InterPro" id="IPR009057">
    <property type="entry name" value="Homeodomain-like_sf"/>
</dbReference>
<evidence type="ECO:0000313" key="18">
    <source>
        <dbReference type="Proteomes" id="UP000094313"/>
    </source>
</evidence>
<dbReference type="Gene3D" id="1.10.10.60">
    <property type="entry name" value="Homeodomain-like"/>
    <property type="match status" value="1"/>
</dbReference>
<dbReference type="InterPro" id="IPR018060">
    <property type="entry name" value="HTH_AraC"/>
</dbReference>
<feature type="transmembrane region" description="Helical" evidence="13">
    <location>
        <begin position="199"/>
        <end position="223"/>
    </location>
</feature>
<sequence length="939" mass="105204">MVFLLKDFKPALLFIVFLIFGLPAVGQDFVPAEKGLLDLSGYQYHKNLPVRLNGEWMFKWSRFDNKIEGPESTSYIQVPGSWGKFTKASVFSGNLGYGTYALRVLLPSKGQKWALLLPSINSAYRLYINDSLICSAGIPKKDVSMVPAVKPQSVLFIAPDKEIRLSIQVSNYHFTAGGIWSSLMLGSPDGIVKEQGEQWFLSAFLIGSLLMMGLYHFSLFFLWKRDKGPLCFGLICVFIALRESFGGPAFFYQLFPDFGYEASLKLLYACFPICLIAFILFFETLYPAYSRLVKRAGLLISILYIALIAGSKNTFYGAYLPIISLMFSLQVIHLLYLTQKHGLKSRLENTLVLIGVITLILCFVNDVLFETGSINSYFLLPFGFFVFTLCQSLLLAIRFSNAFRSSEQLGLALQKAEQLKSVEEMKNRFFANVTHELRTPLSLIISPVEQLLQKRQGDELLKKALGTVQRNASSLLQLINQLLDLTKLESGNMKKINYKGGINLFIAQIIDTFSSYAEERKVKVVFNKTANEDLWIFDAEKLEKIIYNLISNAIKFSPPDTEVNIAAKMEGEMLRLEVHDQGMGIPEDMLDAVFERFVQANNGAHVYSGTGIGLSLVKELTEFLGGTIGLESEQGKGSSFTLSIPLTKDLLTADGIEAAEIEPFPPASIPVLSLFNPASVKERTERKHPETILLVEDHPELMDFIGTMLSDHYQVLSACNGAEAWEICQKEMPDLVISDVMMPLMGGFELCELIKSSTETDHIGVILLTAKSAAESKIEGLSCGANDYLTKPFHFQELMLRIQNFLTYQQTLRNNHQKELISLEPVEEGTKIHPFLMKLYLQIENNLDNSEFTIDHLASELAVSSRTLNRKLSSLIGVSANEVIKNFRLKRAAELLAAGRNISETAYEVGFESPSYFGQCFKNVYSITPSEFQQSRKIS</sequence>
<dbReference type="AlphaFoldDB" id="A0A1D7QLR9"/>
<dbReference type="InterPro" id="IPR018062">
    <property type="entry name" value="HTH_AraC-typ_CS"/>
</dbReference>
<dbReference type="Pfam" id="PF00072">
    <property type="entry name" value="Response_reg"/>
    <property type="match status" value="1"/>
</dbReference>
<dbReference type="PROSITE" id="PS00041">
    <property type="entry name" value="HTH_ARAC_FAMILY_1"/>
    <property type="match status" value="1"/>
</dbReference>
<dbReference type="InterPro" id="IPR005467">
    <property type="entry name" value="His_kinase_dom"/>
</dbReference>
<dbReference type="SUPFAM" id="SSF46689">
    <property type="entry name" value="Homeodomain-like"/>
    <property type="match status" value="1"/>
</dbReference>
<keyword evidence="13" id="KW-1133">Transmembrane helix</keyword>
<dbReference type="FunFam" id="3.30.565.10:FF:000037">
    <property type="entry name" value="Hybrid sensor histidine kinase/response regulator"/>
    <property type="match status" value="1"/>
</dbReference>
<evidence type="ECO:0000256" key="5">
    <source>
        <dbReference type="ARBA" id="ARBA00022741"/>
    </source>
</evidence>
<dbReference type="InterPro" id="IPR008979">
    <property type="entry name" value="Galactose-bd-like_sf"/>
</dbReference>
<dbReference type="FunFam" id="1.10.287.130:FF:000045">
    <property type="entry name" value="Two-component system sensor histidine kinase/response regulator"/>
    <property type="match status" value="1"/>
</dbReference>
<keyword evidence="11" id="KW-0804">Transcription</keyword>
<keyword evidence="3 12" id="KW-0597">Phosphoprotein</keyword>
<dbReference type="EMBL" id="CP017141">
    <property type="protein sequence ID" value="AOM79628.1"/>
    <property type="molecule type" value="Genomic_DNA"/>
</dbReference>
<feature type="transmembrane region" description="Helical" evidence="13">
    <location>
        <begin position="350"/>
        <end position="368"/>
    </location>
</feature>
<evidence type="ECO:0000259" key="15">
    <source>
        <dbReference type="PROSITE" id="PS50109"/>
    </source>
</evidence>
<dbReference type="OrthoDB" id="9797097at2"/>
<evidence type="ECO:0000256" key="9">
    <source>
        <dbReference type="ARBA" id="ARBA00023015"/>
    </source>
</evidence>
<dbReference type="Pfam" id="PF02518">
    <property type="entry name" value="HATPase_c"/>
    <property type="match status" value="1"/>
</dbReference>
<dbReference type="PROSITE" id="PS50109">
    <property type="entry name" value="HIS_KIN"/>
    <property type="match status" value="1"/>
</dbReference>
<keyword evidence="5" id="KW-0547">Nucleotide-binding</keyword>
<keyword evidence="6" id="KW-0418">Kinase</keyword>
<dbReference type="InterPro" id="IPR004358">
    <property type="entry name" value="Sig_transdc_His_kin-like_C"/>
</dbReference>
<evidence type="ECO:0000256" key="7">
    <source>
        <dbReference type="ARBA" id="ARBA00022840"/>
    </source>
</evidence>
<dbReference type="InterPro" id="IPR001789">
    <property type="entry name" value="Sig_transdc_resp-reg_receiver"/>
</dbReference>
<dbReference type="InterPro" id="IPR036097">
    <property type="entry name" value="HisK_dim/P_sf"/>
</dbReference>
<feature type="modified residue" description="4-aspartylphosphate" evidence="12">
    <location>
        <position position="739"/>
    </location>
</feature>
<feature type="domain" description="Histidine kinase" evidence="15">
    <location>
        <begin position="432"/>
        <end position="648"/>
    </location>
</feature>
<dbReference type="SMART" id="SM00342">
    <property type="entry name" value="HTH_ARAC"/>
    <property type="match status" value="1"/>
</dbReference>
<dbReference type="GO" id="GO:0005524">
    <property type="term" value="F:ATP binding"/>
    <property type="evidence" value="ECO:0007669"/>
    <property type="project" value="UniProtKB-KW"/>
</dbReference>
<dbReference type="PANTHER" id="PTHR43547:SF2">
    <property type="entry name" value="HYBRID SIGNAL TRANSDUCTION HISTIDINE KINASE C"/>
    <property type="match status" value="1"/>
</dbReference>
<dbReference type="PROSITE" id="PS50110">
    <property type="entry name" value="RESPONSE_REGULATORY"/>
    <property type="match status" value="1"/>
</dbReference>
<keyword evidence="8" id="KW-0902">Two-component regulatory system</keyword>
<name>A0A1D7QLR9_9SPHI</name>
<evidence type="ECO:0000256" key="4">
    <source>
        <dbReference type="ARBA" id="ARBA00022679"/>
    </source>
</evidence>
<dbReference type="InterPro" id="IPR003594">
    <property type="entry name" value="HATPase_dom"/>
</dbReference>
<accession>A0A1D7QLR9</accession>
<evidence type="ECO:0000256" key="8">
    <source>
        <dbReference type="ARBA" id="ARBA00023012"/>
    </source>
</evidence>
<keyword evidence="7" id="KW-0067">ATP-binding</keyword>
<feature type="transmembrane region" description="Helical" evidence="13">
    <location>
        <begin position="316"/>
        <end position="338"/>
    </location>
</feature>
<dbReference type="Gene3D" id="3.40.50.2300">
    <property type="match status" value="1"/>
</dbReference>
<feature type="transmembrane region" description="Helical" evidence="13">
    <location>
        <begin position="374"/>
        <end position="397"/>
    </location>
</feature>
<dbReference type="InterPro" id="IPR011623">
    <property type="entry name" value="7TMR_DISM_rcpt_extracell_dom1"/>
</dbReference>
<keyword evidence="18" id="KW-1185">Reference proteome</keyword>
<evidence type="ECO:0000256" key="1">
    <source>
        <dbReference type="ARBA" id="ARBA00000085"/>
    </source>
</evidence>
<reference evidence="17 18" key="1">
    <citation type="submission" date="2016-08" db="EMBL/GenBank/DDBJ databases">
        <authorList>
            <person name="Seilhamer J.J."/>
        </authorList>
    </citation>
    <scope>NUCLEOTIDE SEQUENCE [LARGE SCALE GENOMIC DNA]</scope>
    <source>
        <strain evidence="17 18">DX4</strain>
    </source>
</reference>
<keyword evidence="9" id="KW-0805">Transcription regulation</keyword>
<dbReference type="InterPro" id="IPR036890">
    <property type="entry name" value="HATPase_C_sf"/>
</dbReference>
<dbReference type="GO" id="GO:0000155">
    <property type="term" value="F:phosphorelay sensor kinase activity"/>
    <property type="evidence" value="ECO:0007669"/>
    <property type="project" value="InterPro"/>
</dbReference>
<dbReference type="PRINTS" id="PR00344">
    <property type="entry name" value="BCTRLSENSOR"/>
</dbReference>
<dbReference type="InterPro" id="IPR011006">
    <property type="entry name" value="CheY-like_superfamily"/>
</dbReference>
<feature type="transmembrane region" description="Helical" evidence="13">
    <location>
        <begin position="266"/>
        <end position="285"/>
    </location>
</feature>
<dbReference type="SMART" id="SM00448">
    <property type="entry name" value="REC"/>
    <property type="match status" value="1"/>
</dbReference>
<dbReference type="GO" id="GO:0003700">
    <property type="term" value="F:DNA-binding transcription factor activity"/>
    <property type="evidence" value="ECO:0007669"/>
    <property type="project" value="InterPro"/>
</dbReference>
<dbReference type="PROSITE" id="PS01124">
    <property type="entry name" value="HTH_ARAC_FAMILY_2"/>
    <property type="match status" value="1"/>
</dbReference>
<organism evidence="17 18">
    <name type="scientific">Pedobacter steynii</name>
    <dbReference type="NCBI Taxonomy" id="430522"/>
    <lineage>
        <taxon>Bacteria</taxon>
        <taxon>Pseudomonadati</taxon>
        <taxon>Bacteroidota</taxon>
        <taxon>Sphingobacteriia</taxon>
        <taxon>Sphingobacteriales</taxon>
        <taxon>Sphingobacteriaceae</taxon>
        <taxon>Pedobacter</taxon>
    </lineage>
</organism>
<dbReference type="PANTHER" id="PTHR43547">
    <property type="entry name" value="TWO-COMPONENT HISTIDINE KINASE"/>
    <property type="match status" value="1"/>
</dbReference>